<comment type="caution">
    <text evidence="2">The sequence shown here is derived from an EMBL/GenBank/DDBJ whole genome shotgun (WGS) entry which is preliminary data.</text>
</comment>
<dbReference type="PROSITE" id="PS51186">
    <property type="entry name" value="GNAT"/>
    <property type="match status" value="1"/>
</dbReference>
<dbReference type="RefSeq" id="WP_246093519.1">
    <property type="nucleotide sequence ID" value="NZ_VFPE01000003.1"/>
</dbReference>
<dbReference type="InterPro" id="IPR016181">
    <property type="entry name" value="Acyl_CoA_acyltransferase"/>
</dbReference>
<dbReference type="EMBL" id="VFPE01000003">
    <property type="protein sequence ID" value="TQM25188.1"/>
    <property type="molecule type" value="Genomic_DNA"/>
</dbReference>
<dbReference type="AlphaFoldDB" id="A0A543EUD5"/>
<evidence type="ECO:0000313" key="2">
    <source>
        <dbReference type="EMBL" id="TQM25188.1"/>
    </source>
</evidence>
<keyword evidence="3" id="KW-1185">Reference proteome</keyword>
<dbReference type="Gene3D" id="3.40.630.30">
    <property type="match status" value="1"/>
</dbReference>
<evidence type="ECO:0000313" key="3">
    <source>
        <dbReference type="Proteomes" id="UP000320235"/>
    </source>
</evidence>
<keyword evidence="2" id="KW-0808">Transferase</keyword>
<dbReference type="CDD" id="cd04301">
    <property type="entry name" value="NAT_SF"/>
    <property type="match status" value="1"/>
</dbReference>
<dbReference type="InterPro" id="IPR000182">
    <property type="entry name" value="GNAT_dom"/>
</dbReference>
<dbReference type="SUPFAM" id="SSF55729">
    <property type="entry name" value="Acyl-CoA N-acyltransferases (Nat)"/>
    <property type="match status" value="1"/>
</dbReference>
<feature type="domain" description="N-acetyltransferase" evidence="1">
    <location>
        <begin position="1"/>
        <end position="146"/>
    </location>
</feature>
<gene>
    <name evidence="2" type="ORF">FB391_2648</name>
</gene>
<dbReference type="Proteomes" id="UP000320235">
    <property type="component" value="Unassembled WGS sequence"/>
</dbReference>
<dbReference type="GO" id="GO:0016747">
    <property type="term" value="F:acyltransferase activity, transferring groups other than amino-acyl groups"/>
    <property type="evidence" value="ECO:0007669"/>
    <property type="project" value="InterPro"/>
</dbReference>
<evidence type="ECO:0000259" key="1">
    <source>
        <dbReference type="PROSITE" id="PS51186"/>
    </source>
</evidence>
<reference evidence="2 3" key="1">
    <citation type="submission" date="2019-06" db="EMBL/GenBank/DDBJ databases">
        <title>Sequencing the genomes of 1000 actinobacteria strains.</title>
        <authorList>
            <person name="Klenk H.-P."/>
        </authorList>
    </citation>
    <scope>NUCLEOTIDE SEQUENCE [LARGE SCALE GENOMIC DNA]</scope>
    <source>
        <strain evidence="2 3">DSM 105492</strain>
    </source>
</reference>
<proteinExistence type="predicted"/>
<dbReference type="Pfam" id="PF00583">
    <property type="entry name" value="Acetyltransf_1"/>
    <property type="match status" value="1"/>
</dbReference>
<organism evidence="2 3">
    <name type="scientific">Microbacterium kyungheense</name>
    <dbReference type="NCBI Taxonomy" id="1263636"/>
    <lineage>
        <taxon>Bacteria</taxon>
        <taxon>Bacillati</taxon>
        <taxon>Actinomycetota</taxon>
        <taxon>Actinomycetes</taxon>
        <taxon>Micrococcales</taxon>
        <taxon>Microbacteriaceae</taxon>
        <taxon>Microbacterium</taxon>
    </lineage>
</organism>
<sequence>MRRLTPEEVRAHAPQLLDLQHKAYAVEAELIGDDRIPPLHEAESDLLSSGLEWIASFDDDRQIAGAVGYAIDQDVVDLDRLMISPAHHRKGLGTALVLEVMSLAPITVVATGRDNTPARALYESLGFVHQSDFEPVPGLWVSRYRHA</sequence>
<name>A0A543EUD5_9MICO</name>
<accession>A0A543EUD5</accession>
<protein>
    <submittedName>
        <fullName evidence="2">Acetyltransferase (GNAT) family protein</fullName>
    </submittedName>
</protein>